<dbReference type="Proteomes" id="UP000775872">
    <property type="component" value="Unassembled WGS sequence"/>
</dbReference>
<feature type="compositionally biased region" description="Polar residues" evidence="1">
    <location>
        <begin position="449"/>
        <end position="459"/>
    </location>
</feature>
<organism evidence="3 4">
    <name type="scientific">Clonostachys solani</name>
    <dbReference type="NCBI Taxonomy" id="160281"/>
    <lineage>
        <taxon>Eukaryota</taxon>
        <taxon>Fungi</taxon>
        <taxon>Dikarya</taxon>
        <taxon>Ascomycota</taxon>
        <taxon>Pezizomycotina</taxon>
        <taxon>Sordariomycetes</taxon>
        <taxon>Hypocreomycetidae</taxon>
        <taxon>Hypocreales</taxon>
        <taxon>Bionectriaceae</taxon>
        <taxon>Clonostachys</taxon>
    </lineage>
</organism>
<dbReference type="PANTHER" id="PTHR19959">
    <property type="entry name" value="KINESIN LIGHT CHAIN"/>
    <property type="match status" value="1"/>
</dbReference>
<evidence type="ECO:0000313" key="3">
    <source>
        <dbReference type="EMBL" id="CAH0053903.1"/>
    </source>
</evidence>
<name>A0A9P0ENJ6_9HYPO</name>
<evidence type="ECO:0000256" key="1">
    <source>
        <dbReference type="SAM" id="MobiDB-lite"/>
    </source>
</evidence>
<dbReference type="SUPFAM" id="SSF48452">
    <property type="entry name" value="TPR-like"/>
    <property type="match status" value="2"/>
</dbReference>
<protein>
    <recommendedName>
        <fullName evidence="2">CHAT domain-containing protein</fullName>
    </recommendedName>
</protein>
<dbReference type="Gene3D" id="1.25.40.10">
    <property type="entry name" value="Tetratricopeptide repeat domain"/>
    <property type="match status" value="1"/>
</dbReference>
<evidence type="ECO:0000313" key="4">
    <source>
        <dbReference type="Proteomes" id="UP000775872"/>
    </source>
</evidence>
<keyword evidence="4" id="KW-1185">Reference proteome</keyword>
<dbReference type="AlphaFoldDB" id="A0A9P0ENJ6"/>
<dbReference type="Pfam" id="PF12770">
    <property type="entry name" value="CHAT"/>
    <property type="match status" value="1"/>
</dbReference>
<accession>A0A9P0ENJ6</accession>
<evidence type="ECO:0000259" key="2">
    <source>
        <dbReference type="Pfam" id="PF12770"/>
    </source>
</evidence>
<reference evidence="3" key="1">
    <citation type="submission" date="2021-10" db="EMBL/GenBank/DDBJ databases">
        <authorList>
            <person name="Piombo E."/>
        </authorList>
    </citation>
    <scope>NUCLEOTIDE SEQUENCE</scope>
</reference>
<dbReference type="InterPro" id="IPR024983">
    <property type="entry name" value="CHAT_dom"/>
</dbReference>
<gene>
    <name evidence="3" type="ORF">CSOL1703_00005785</name>
</gene>
<dbReference type="EMBL" id="CABFOC020000045">
    <property type="protein sequence ID" value="CAH0053903.1"/>
    <property type="molecule type" value="Genomic_DNA"/>
</dbReference>
<feature type="region of interest" description="Disordered" evidence="1">
    <location>
        <begin position="441"/>
        <end position="472"/>
    </location>
</feature>
<feature type="domain" description="CHAT" evidence="2">
    <location>
        <begin position="899"/>
        <end position="1201"/>
    </location>
</feature>
<sequence>MADSQEAGQGLPLDSYERVICLCRTFMQLDNQYLNTGNLLHLDESIHAGKEALLASSVDCPAPLPVLHSLGIRLQTRYAATSSEEDLDESIQVGREALNIAVEGHPYRPVIVYSLGIALKNKYLRTGALETLLESIGIQQQVIESIPRDSPDMPGLVGSLANSIGGKYVRFGVAEDLEKTIQLITEALYLAPENHIDRVGWISNLGARFRDKFLRTGLTTDLDEAIETMQRAANLVPEGHPIKATTLSNLGLGLIDRYRQADSMADLDAAIDFMRVAVETTPDNQVDWITYSSNLGGALVDRYERTAAVTDAREALRFLQDASDASRRDSQARIILLSKLAVALRQIYLKSGSTSDLEESLQMSRRALQETPEDDPNWAVAANNLSLALGDVHARNDTVADLEESIRIGRAALDATPKDLPLWPQRASKLSIRLGERSSKLGATRDDSAVQSGQESLNATHEHHSRRAHRLNNLGMQFRERYRRTGSMADIDESIKACKDAVQAISDDSPNRAMWFSSLSASLLEKHLRSESLDDLDESIGRPLAVARLPKQHWPLLGIEFQRTKAESDIEESIQSIRRAISVTQLDHAALPSFLFNLGSSLHNRYKYNTGPGALPDLDEAIDLGRQAVAATSSNKSGYVATGVGTDLDEAISYQEGTLNECDARSIDRVTAGREIIRCCAIRAEWQRAYEAAKVAIPIVSKLTIRSLEISDKHYQLGQIAGLASDAAAVALHAGKLPLVALGFLEQGRGVLATSLEELRIDLLKLKEIYPDLAEQFVRLRDELELPISRESSPLSVEGGTFSQQAQATRRFETGIKFDNLITEIRSMSGFEEFLAAPNEGAVRSAAKDGPIVVINISDYRCDAILIEPHVVRSIPLPDLSTADITSRTLIGNPGGPKALKWLWDTVTKPALTELGFTQPQFCRDELATYMVDSHRFPIHAAGYHYKGSCQTVLDRVMSSYASSVKAMIYSRERPRMKSSDSMQVVLVAMENTPEHTSLPFTVEEVAGVHDVCASMASKVIEPAPNKKSIMASLSDCDIFHFAGHGHSDSMIPAQSYLCLQDWKTDQLTVETLLATNIRQRSPFLAYLSACGTGQIRDDKSWDESIHLISGFQLAGFRNVIGTLWEVNDQLSADMARITYEGLKRWGMVDRSVCLALHCASIKLRDRWLDKLQECKHTSRLANPPFGTDEQLDANNASVGADERQRFPRDIIPVKEEEDQWPEPANWVPYICYSV</sequence>
<comment type="caution">
    <text evidence="3">The sequence shown here is derived from an EMBL/GenBank/DDBJ whole genome shotgun (WGS) entry which is preliminary data.</text>
</comment>
<dbReference type="InterPro" id="IPR011990">
    <property type="entry name" value="TPR-like_helical_dom_sf"/>
</dbReference>
<dbReference type="InterPro" id="IPR012344">
    <property type="entry name" value="Matrix_HIV/RSV_N"/>
</dbReference>
<dbReference type="OrthoDB" id="9991317at2759"/>
<dbReference type="PANTHER" id="PTHR19959:SF119">
    <property type="entry name" value="FUNGAL LIPASE-LIKE DOMAIN-CONTAINING PROTEIN"/>
    <property type="match status" value="1"/>
</dbReference>
<dbReference type="Gene3D" id="1.10.150.90">
    <property type="entry name" value="Immunodeficiency lentiviruses, gag gene matrix protein p17"/>
    <property type="match status" value="1"/>
</dbReference>
<proteinExistence type="predicted"/>